<organism evidence="1 2">
    <name type="scientific">Magnetospirillum moscoviense</name>
    <dbReference type="NCBI Taxonomy" id="1437059"/>
    <lineage>
        <taxon>Bacteria</taxon>
        <taxon>Pseudomonadati</taxon>
        <taxon>Pseudomonadota</taxon>
        <taxon>Alphaproteobacteria</taxon>
        <taxon>Rhodospirillales</taxon>
        <taxon>Rhodospirillaceae</taxon>
        <taxon>Magnetospirillum</taxon>
    </lineage>
</organism>
<dbReference type="AlphaFoldDB" id="A0A178MPH8"/>
<dbReference type="Gene3D" id="3.40.1260.10">
    <property type="entry name" value="DsrEFH-like"/>
    <property type="match status" value="1"/>
</dbReference>
<dbReference type="SUPFAM" id="SSF75169">
    <property type="entry name" value="DsrEFH-like"/>
    <property type="match status" value="1"/>
</dbReference>
<evidence type="ECO:0000313" key="2">
    <source>
        <dbReference type="Proteomes" id="UP000078543"/>
    </source>
</evidence>
<reference evidence="1 2" key="1">
    <citation type="submission" date="2016-04" db="EMBL/GenBank/DDBJ databases">
        <title>Draft genome sequence of freshwater magnetotactic bacteria Magnetospirillum marisnigri SP-1 and Magnetospirillum moscoviense BB-1.</title>
        <authorList>
            <person name="Koziaeva V."/>
            <person name="Dziuba M.V."/>
            <person name="Ivanov T.M."/>
            <person name="Kuznetsov B."/>
            <person name="Grouzdev D.S."/>
        </authorList>
    </citation>
    <scope>NUCLEOTIDE SEQUENCE [LARGE SCALE GENOMIC DNA]</scope>
    <source>
        <strain evidence="1 2">BB-1</strain>
    </source>
</reference>
<dbReference type="PANTHER" id="PTHR34655:SF2">
    <property type="entry name" value="PEROXIREDOXIN FAMILY PROTEIN"/>
    <property type="match status" value="1"/>
</dbReference>
<dbReference type="Proteomes" id="UP000078543">
    <property type="component" value="Unassembled WGS sequence"/>
</dbReference>
<name>A0A178MPH8_9PROT</name>
<dbReference type="OrthoDB" id="7932267at2"/>
<dbReference type="InterPro" id="IPR027396">
    <property type="entry name" value="DsrEFH-like"/>
</dbReference>
<dbReference type="InterPro" id="IPR032836">
    <property type="entry name" value="DsrE2-like"/>
</dbReference>
<accession>A0A178MPH8</accession>
<dbReference type="EMBL" id="LWQU01000138">
    <property type="protein sequence ID" value="OAN50539.1"/>
    <property type="molecule type" value="Genomic_DNA"/>
</dbReference>
<dbReference type="PANTHER" id="PTHR34655">
    <property type="entry name" value="CONSERVED WITHIN P. AEROPHILUM"/>
    <property type="match status" value="1"/>
</dbReference>
<dbReference type="Pfam" id="PF13686">
    <property type="entry name" value="DrsE_2"/>
    <property type="match status" value="1"/>
</dbReference>
<protein>
    <submittedName>
        <fullName evidence="1">Peroxiredoxin</fullName>
    </submittedName>
</protein>
<gene>
    <name evidence="1" type="ORF">A6A05_12255</name>
</gene>
<dbReference type="RefSeq" id="WP_068500258.1">
    <property type="nucleotide sequence ID" value="NZ_LWQU01000138.1"/>
</dbReference>
<keyword evidence="2" id="KW-1185">Reference proteome</keyword>
<comment type="caution">
    <text evidence="1">The sequence shown here is derived from an EMBL/GenBank/DDBJ whole genome shotgun (WGS) entry which is preliminary data.</text>
</comment>
<evidence type="ECO:0000313" key="1">
    <source>
        <dbReference type="EMBL" id="OAN50539.1"/>
    </source>
</evidence>
<proteinExistence type="predicted"/>
<dbReference type="STRING" id="1437059.A6A05_12255"/>
<sequence length="125" mass="13080">MPTKLVVLLANTDPDRPIEVGAPLFQAAVAASMDCEVDVVLTGAPGILMKKGVAEALVLKADSGKTAYDFIKMAKKAGARFLLCAATADLHGLGPDDLIPECDGLAAVTEYVADLMDDNCRVLTF</sequence>